<evidence type="ECO:0000313" key="6">
    <source>
        <dbReference type="Proteomes" id="UP001060919"/>
    </source>
</evidence>
<keyword evidence="2" id="KW-0676">Redox-active center</keyword>
<dbReference type="AlphaFoldDB" id="A0A916DTW5"/>
<evidence type="ECO:0000313" key="5">
    <source>
        <dbReference type="EMBL" id="BDS12846.1"/>
    </source>
</evidence>
<evidence type="ECO:0000256" key="3">
    <source>
        <dbReference type="SAM" id="SignalP"/>
    </source>
</evidence>
<feature type="signal peptide" evidence="3">
    <location>
        <begin position="1"/>
        <end position="19"/>
    </location>
</feature>
<feature type="chain" id="PRO_5037709605" evidence="3">
    <location>
        <begin position="20"/>
        <end position="204"/>
    </location>
</feature>
<dbReference type="InterPro" id="IPR013766">
    <property type="entry name" value="Thioredoxin_domain"/>
</dbReference>
<proteinExistence type="predicted"/>
<dbReference type="Pfam" id="PF03190">
    <property type="entry name" value="Thioredox_DsbH"/>
    <property type="match status" value="1"/>
</dbReference>
<dbReference type="PANTHER" id="PTHR15337">
    <property type="entry name" value="ANTERIOR GRADIENT PROTEIN-RELATED"/>
    <property type="match status" value="1"/>
</dbReference>
<organism evidence="5 6">
    <name type="scientific">Aureispira anguillae</name>
    <dbReference type="NCBI Taxonomy" id="2864201"/>
    <lineage>
        <taxon>Bacteria</taxon>
        <taxon>Pseudomonadati</taxon>
        <taxon>Bacteroidota</taxon>
        <taxon>Saprospiria</taxon>
        <taxon>Saprospirales</taxon>
        <taxon>Saprospiraceae</taxon>
        <taxon>Aureispira</taxon>
    </lineage>
</organism>
<dbReference type="InterPro" id="IPR017937">
    <property type="entry name" value="Thioredoxin_CS"/>
</dbReference>
<sequence>MKKILLSIFTFSFFMAAYAFTIVPSDSLSHVEGKNVKWMTWDEAVQAAAAAKAAGKEPKKVFVDIYTDWCGWCKKMDSETFEQPRISAYLNKYFYPVKFNAEQKEPITFDGKVFKYISNGRRGYHELAAALLAGKMSYPTVIFLNEDFQLLQRIPGYLNIPTFDMIMHYLAEEHYLKTPWADFQKAYQTGHKNMASPTTNNTNH</sequence>
<dbReference type="Proteomes" id="UP001060919">
    <property type="component" value="Chromosome"/>
</dbReference>
<dbReference type="PANTHER" id="PTHR15337:SF11">
    <property type="entry name" value="THIOREDOXIN DOMAIN-CONTAINING PROTEIN"/>
    <property type="match status" value="1"/>
</dbReference>
<dbReference type="PROSITE" id="PS51352">
    <property type="entry name" value="THIOREDOXIN_2"/>
    <property type="match status" value="1"/>
</dbReference>
<dbReference type="KEGG" id="aup:AsAng_0035710"/>
<keyword evidence="1 3" id="KW-0732">Signal</keyword>
<evidence type="ECO:0000259" key="4">
    <source>
        <dbReference type="PROSITE" id="PS51352"/>
    </source>
</evidence>
<dbReference type="InterPro" id="IPR051099">
    <property type="entry name" value="AGR/TXD"/>
</dbReference>
<protein>
    <submittedName>
        <fullName evidence="5">DUF255 domain-containing protein</fullName>
    </submittedName>
</protein>
<dbReference type="Gene3D" id="3.40.30.10">
    <property type="entry name" value="Glutaredoxin"/>
    <property type="match status" value="1"/>
</dbReference>
<dbReference type="EMBL" id="AP026867">
    <property type="protein sequence ID" value="BDS12846.1"/>
    <property type="molecule type" value="Genomic_DNA"/>
</dbReference>
<dbReference type="SUPFAM" id="SSF52833">
    <property type="entry name" value="Thioredoxin-like"/>
    <property type="match status" value="1"/>
</dbReference>
<keyword evidence="6" id="KW-1185">Reference proteome</keyword>
<dbReference type="InterPro" id="IPR036249">
    <property type="entry name" value="Thioredoxin-like_sf"/>
</dbReference>
<reference evidence="5" key="1">
    <citation type="submission" date="2022-09" db="EMBL/GenBank/DDBJ databases">
        <title>Aureispira anguillicida sp. nov., isolated from Leptocephalus of Japanese eel Anguilla japonica.</title>
        <authorList>
            <person name="Yuasa K."/>
            <person name="Mekata T."/>
            <person name="Ikunari K."/>
        </authorList>
    </citation>
    <scope>NUCLEOTIDE SEQUENCE</scope>
    <source>
        <strain evidence="5">EL160426</strain>
    </source>
</reference>
<dbReference type="PROSITE" id="PS00194">
    <property type="entry name" value="THIOREDOXIN_1"/>
    <property type="match status" value="1"/>
</dbReference>
<evidence type="ECO:0000256" key="1">
    <source>
        <dbReference type="ARBA" id="ARBA00022729"/>
    </source>
</evidence>
<gene>
    <name evidence="5" type="ORF">AsAng_0035710</name>
</gene>
<name>A0A916DTW5_9BACT</name>
<dbReference type="InterPro" id="IPR004879">
    <property type="entry name" value="Ssp411-like_TRX"/>
</dbReference>
<feature type="domain" description="Thioredoxin" evidence="4">
    <location>
        <begin position="17"/>
        <end position="172"/>
    </location>
</feature>
<accession>A0A916DTW5</accession>
<dbReference type="RefSeq" id="WP_264788192.1">
    <property type="nucleotide sequence ID" value="NZ_AP026867.1"/>
</dbReference>
<evidence type="ECO:0000256" key="2">
    <source>
        <dbReference type="ARBA" id="ARBA00023284"/>
    </source>
</evidence>